<name>A0A0J9XNL5_BRUMA</name>
<dbReference type="EMBL" id="LN856555">
    <property type="protein sequence ID" value="CDP91766.1"/>
    <property type="molecule type" value="Genomic_DNA"/>
</dbReference>
<accession>A0A0J9XNL5</accession>
<dbReference type="AlphaFoldDB" id="A0A0J9XNL5"/>
<organism evidence="1">
    <name type="scientific">Brugia malayi</name>
    <name type="common">Filarial nematode worm</name>
    <dbReference type="NCBI Taxonomy" id="6279"/>
    <lineage>
        <taxon>Eukaryota</taxon>
        <taxon>Metazoa</taxon>
        <taxon>Ecdysozoa</taxon>
        <taxon>Nematoda</taxon>
        <taxon>Chromadorea</taxon>
        <taxon>Rhabditida</taxon>
        <taxon>Spirurina</taxon>
        <taxon>Spiruromorpha</taxon>
        <taxon>Filarioidea</taxon>
        <taxon>Onchocercidae</taxon>
        <taxon>Brugia</taxon>
    </lineage>
</organism>
<evidence type="ECO:0000313" key="2">
    <source>
        <dbReference type="WormBase" id="Bm205"/>
    </source>
</evidence>
<protein>
    <submittedName>
        <fullName evidence="1">Bm205</fullName>
    </submittedName>
</protein>
<gene>
    <name evidence="1 2" type="ORF">Bm205</name>
    <name evidence="1" type="ORF">BM_Bm205</name>
</gene>
<proteinExistence type="predicted"/>
<sequence length="69" mass="8253">MKDFTHTKIYRIPMKQKRIVIAGLPNRNQKRWNEWTNGRMNRLNINISNFNETESVDGSDIDDVMTIMR</sequence>
<reference evidence="1" key="2">
    <citation type="submission" date="2012-12" db="EMBL/GenBank/DDBJ databases">
        <authorList>
            <person name="Gao Y.W."/>
            <person name="Fan S.T."/>
            <person name="Sun H.T."/>
            <person name="Wang Z."/>
            <person name="Gao X.L."/>
            <person name="Li Y.G."/>
            <person name="Wang T.C."/>
            <person name="Zhang K."/>
            <person name="Xu W.W."/>
            <person name="Yu Z.J."/>
            <person name="Xia X.Z."/>
        </authorList>
    </citation>
    <scope>NUCLEOTIDE SEQUENCE</scope>
    <source>
        <strain evidence="1">FR3</strain>
    </source>
</reference>
<dbReference type="WormBase" id="Bm205">
    <property type="protein sequence ID" value="BM40241"/>
    <property type="gene ID" value="WBGene00220466"/>
</dbReference>
<reference evidence="1" key="1">
    <citation type="journal article" date="2007" name="Science">
        <title>Draft genome of the filarial nematode parasite Brugia malayi.</title>
        <authorList>
            <person name="Ghedin E."/>
            <person name="Wang S."/>
            <person name="Spiro D."/>
            <person name="Caler E."/>
            <person name="Zhao Q."/>
            <person name="Crabtree J."/>
            <person name="Allen J.E."/>
            <person name="Delcher A.L."/>
            <person name="Guiliano D.B."/>
            <person name="Miranda-Saavedra D."/>
            <person name="Angiuoli S.V."/>
            <person name="Creasy T."/>
            <person name="Amedeo P."/>
            <person name="Haas B."/>
            <person name="El-Sayed N.M."/>
            <person name="Wortman J.R."/>
            <person name="Feldblyum T."/>
            <person name="Tallon L."/>
            <person name="Schatz M."/>
            <person name="Shumway M."/>
            <person name="Koo H."/>
            <person name="Salzberg S.L."/>
            <person name="Schobel S."/>
            <person name="Pertea M."/>
            <person name="Pop M."/>
            <person name="White O."/>
            <person name="Barton G.J."/>
            <person name="Carlow C.K."/>
            <person name="Crawford M.J."/>
            <person name="Daub J."/>
            <person name="Dimmic M.W."/>
            <person name="Estes C.F."/>
            <person name="Foster J.M."/>
            <person name="Ganatra M."/>
            <person name="Gregory W.F."/>
            <person name="Johnson N.M."/>
            <person name="Jin J."/>
            <person name="Komuniecki R."/>
            <person name="Korf I."/>
            <person name="Kumar S."/>
            <person name="Laney S."/>
            <person name="Li B.W."/>
            <person name="Li W."/>
            <person name="Lindblom T.H."/>
            <person name="Lustigman S."/>
            <person name="Ma D."/>
            <person name="Maina C.V."/>
            <person name="Martin D.M."/>
            <person name="McCarter J.P."/>
            <person name="McReynolds L."/>
            <person name="Mitreva M."/>
            <person name="Nutman T.B."/>
            <person name="Parkinson J."/>
            <person name="Peregrin-Alvarez J.M."/>
            <person name="Poole C."/>
            <person name="Ren Q."/>
            <person name="Saunders L."/>
            <person name="Sluder A.E."/>
            <person name="Smith K."/>
            <person name="Stanke M."/>
            <person name="Unnasch T.R."/>
            <person name="Ware J."/>
            <person name="Wei A.D."/>
            <person name="Weil G."/>
            <person name="Williams D.J."/>
            <person name="Zhang Y."/>
            <person name="Williams S.A."/>
            <person name="Fraser-Liggett C."/>
            <person name="Slatko B."/>
            <person name="Blaxter M.L."/>
            <person name="Scott A.L."/>
        </authorList>
    </citation>
    <scope>NUCLEOTIDE SEQUENCE</scope>
    <source>
        <strain evidence="1">FR3</strain>
    </source>
</reference>
<evidence type="ECO:0000313" key="1">
    <source>
        <dbReference type="EMBL" id="CDP91766.1"/>
    </source>
</evidence>